<dbReference type="InterPro" id="IPR019546">
    <property type="entry name" value="TAT_signal_bac_arc"/>
</dbReference>
<proteinExistence type="predicted"/>
<dbReference type="InterPro" id="IPR006311">
    <property type="entry name" value="TAT_signal"/>
</dbReference>
<organism evidence="1">
    <name type="scientific">bioreactor metagenome</name>
    <dbReference type="NCBI Taxonomy" id="1076179"/>
    <lineage>
        <taxon>unclassified sequences</taxon>
        <taxon>metagenomes</taxon>
        <taxon>ecological metagenomes</taxon>
    </lineage>
</organism>
<evidence type="ECO:0008006" key="2">
    <source>
        <dbReference type="Google" id="ProtNLM"/>
    </source>
</evidence>
<name>A0A644YXL6_9ZZZZ</name>
<gene>
    <name evidence="1" type="ORF">SDC9_79685</name>
</gene>
<accession>A0A644YXL6</accession>
<protein>
    <recommendedName>
        <fullName evidence="2">HD/PDEase domain-containing protein</fullName>
    </recommendedName>
</protein>
<dbReference type="EMBL" id="VSSQ01006563">
    <property type="protein sequence ID" value="MPM33117.1"/>
    <property type="molecule type" value="Genomic_DNA"/>
</dbReference>
<evidence type="ECO:0000313" key="1">
    <source>
        <dbReference type="EMBL" id="MPM33117.1"/>
    </source>
</evidence>
<reference evidence="1" key="1">
    <citation type="submission" date="2019-08" db="EMBL/GenBank/DDBJ databases">
        <authorList>
            <person name="Kucharzyk K."/>
            <person name="Murdoch R.W."/>
            <person name="Higgins S."/>
            <person name="Loffler F."/>
        </authorList>
    </citation>
    <scope>NUCLEOTIDE SEQUENCE</scope>
</reference>
<comment type="caution">
    <text evidence="1">The sequence shown here is derived from an EMBL/GenBank/DDBJ whole genome shotgun (WGS) entry which is preliminary data.</text>
</comment>
<dbReference type="NCBIfam" id="TIGR01409">
    <property type="entry name" value="TAT_signal_seq"/>
    <property type="match status" value="1"/>
</dbReference>
<sequence length="388" mass="42148">MSIFDSETNTSGLSRRGFLQLSAGAAVALAVGTNMKVGLAKPANKVSNGIAFASVLEMDPIKTADSQHAKNCFNLVTKAAGQITNTKLRKQVLNALNNPTPTFMALHTSDSAKEAVRQSFIAAGAIKPEVTIAQLFPPNHDKVQPFASASGSWWMSHHAYPGGLSAHVAVNITSTLGIYQAYQESFGYNMDKDVLIAAQCLHDIAKPWILQWNNDGATIAEPRIAGEGAHHVISIAESIYRGLPNDVVVAQACAHNPPNKAELIEKVTSWIKLACILAGKDPVEIGLLERDGKTMPLLTRQEGFIIHLGDHDYVLTSSATKKMIEKLGQLFTTKYGMTKADLTTKKFNAFRNYVFAQFSADRLYHVWSAEGEESFEKVVTSLVIPPVK</sequence>
<dbReference type="PROSITE" id="PS51318">
    <property type="entry name" value="TAT"/>
    <property type="match status" value="1"/>
</dbReference>
<dbReference type="AlphaFoldDB" id="A0A644YXL6"/>